<proteinExistence type="predicted"/>
<organism evidence="1 2">
    <name type="scientific">Metapseudomonas otitidis</name>
    <dbReference type="NCBI Taxonomy" id="319939"/>
    <lineage>
        <taxon>Bacteria</taxon>
        <taxon>Pseudomonadati</taxon>
        <taxon>Pseudomonadota</taxon>
        <taxon>Gammaproteobacteria</taxon>
        <taxon>Pseudomonadales</taxon>
        <taxon>Pseudomonadaceae</taxon>
        <taxon>Metapseudomonas</taxon>
    </lineage>
</organism>
<sequence>MENVLIAKEGHVATITINRPKALNALSTAVLTDLNAALDEV</sequence>
<dbReference type="Proteomes" id="UP000461288">
    <property type="component" value="Unassembled WGS sequence"/>
</dbReference>
<dbReference type="SUPFAM" id="SSF52096">
    <property type="entry name" value="ClpP/crotonase"/>
    <property type="match status" value="1"/>
</dbReference>
<evidence type="ECO:0000313" key="1">
    <source>
        <dbReference type="EMBL" id="MWK60609.1"/>
    </source>
</evidence>
<protein>
    <submittedName>
        <fullName evidence="1">Enoyl-CoA hydratase</fullName>
    </submittedName>
</protein>
<accession>A0A7X3HER9</accession>
<dbReference type="InterPro" id="IPR029045">
    <property type="entry name" value="ClpP/crotonase-like_dom_sf"/>
</dbReference>
<dbReference type="AlphaFoldDB" id="A0A7X3HER9"/>
<dbReference type="EMBL" id="WTFN01000692">
    <property type="protein sequence ID" value="MWK60609.1"/>
    <property type="molecule type" value="Genomic_DNA"/>
</dbReference>
<gene>
    <name evidence="1" type="ORF">GO594_32075</name>
</gene>
<name>A0A7X3HER9_9GAMM</name>
<reference evidence="1 2" key="1">
    <citation type="submission" date="2019-12" db="EMBL/GenBank/DDBJ databases">
        <title>Draft genome sequence of Pseudomonas otitidis recovered from a chicken carcass.</title>
        <authorList>
            <person name="Vieira T.R."/>
            <person name="Oliviera E.F.C."/>
            <person name="Silva N.M.V."/>
            <person name="Sambrano G.E."/>
            <person name="Cibulski S.P."/>
            <person name="Cardoso M.R.I."/>
        </authorList>
    </citation>
    <scope>NUCLEOTIDE SEQUENCE [LARGE SCALE GENOMIC DNA]</scope>
    <source>
        <strain evidence="1 2">25_K</strain>
    </source>
</reference>
<dbReference type="Gene3D" id="3.30.300.220">
    <property type="match status" value="1"/>
</dbReference>
<comment type="caution">
    <text evidence="1">The sequence shown here is derived from an EMBL/GenBank/DDBJ whole genome shotgun (WGS) entry which is preliminary data.</text>
</comment>
<feature type="non-terminal residue" evidence="1">
    <location>
        <position position="41"/>
    </location>
</feature>
<evidence type="ECO:0000313" key="2">
    <source>
        <dbReference type="Proteomes" id="UP000461288"/>
    </source>
</evidence>